<dbReference type="Gene3D" id="3.10.100.10">
    <property type="entry name" value="Mannose-Binding Protein A, subunit A"/>
    <property type="match status" value="1"/>
</dbReference>
<feature type="compositionally biased region" description="Polar residues" evidence="1">
    <location>
        <begin position="528"/>
        <end position="539"/>
    </location>
</feature>
<proteinExistence type="predicted"/>
<protein>
    <submittedName>
        <fullName evidence="4">C-type lectin domain-containing protein</fullName>
    </submittedName>
</protein>
<organism evidence="3 4">
    <name type="scientific">Acrobeloides nanus</name>
    <dbReference type="NCBI Taxonomy" id="290746"/>
    <lineage>
        <taxon>Eukaryota</taxon>
        <taxon>Metazoa</taxon>
        <taxon>Ecdysozoa</taxon>
        <taxon>Nematoda</taxon>
        <taxon>Chromadorea</taxon>
        <taxon>Rhabditida</taxon>
        <taxon>Tylenchina</taxon>
        <taxon>Cephalobomorpha</taxon>
        <taxon>Cephaloboidea</taxon>
        <taxon>Cephalobidae</taxon>
        <taxon>Acrobeloides</taxon>
    </lineage>
</organism>
<dbReference type="InterPro" id="IPR016186">
    <property type="entry name" value="C-type_lectin-like/link_sf"/>
</dbReference>
<evidence type="ECO:0000256" key="2">
    <source>
        <dbReference type="SAM" id="Phobius"/>
    </source>
</evidence>
<dbReference type="AlphaFoldDB" id="A0A914BXM2"/>
<feature type="compositionally biased region" description="Pro residues" evidence="1">
    <location>
        <begin position="385"/>
        <end position="395"/>
    </location>
</feature>
<feature type="compositionally biased region" description="Basic and acidic residues" evidence="1">
    <location>
        <begin position="547"/>
        <end position="560"/>
    </location>
</feature>
<sequence length="616" mass="68320">MVAECLGLQDCTLTGPTIGCPCNGVEIALPDQTHCFEIISGTGGSWVAADQRCASRGGFLAHFQEGAILNSALLSYINQNYVNPLLTGATIGNVNTMQVALMCPNNQFYGLLNQSYVSTYFIGTPTSTQRCTFLENSDDKFHYLSCDTNADIICDRPMQNNNYCNIMMNCTTTTQATFVTTTTSTQSPSATATTSDDTNDNGGENCGDGYTRVFGWCVPWWAWLLFGLLLLLLLCCLLCWLLHCCCRLCLCWLPKETIYVEKQYTRRHVEQQTDLGAIEESIPISQTVIHEHKIIKQVAPPIIYDVTIYENNFNKEMIVPPAPYYSANNPAMLLPPPQEQDVISAASMSIYVDHSPPLSPKHIVHRGMVPQIDGNVTPLPTRDFPLPPPPPPPRDNSPERTPVVDLRRSITPPPRHIRRHSADNIPIIHKQPSSPIRSPFEVPESSPEPLILPPLPPVRKKKKNRPKSHSPRRKAPEFTKQSIASEPRSFPKPPPPKRSLDRTPPLSKRFIEKTPPSFTKRPIPPSTRPSLPSKQSAQKSPVKKRRTPSEPRNRSNDDSLMKAPMKSPNDAGFRSARGQLGGVAGGRLGNRPDGWKPWAKSPNVFSGHPGFLDEDA</sequence>
<accession>A0A914BXM2</accession>
<keyword evidence="2" id="KW-0472">Membrane</keyword>
<keyword evidence="2" id="KW-1133">Transmembrane helix</keyword>
<feature type="compositionally biased region" description="Gly residues" evidence="1">
    <location>
        <begin position="579"/>
        <end position="588"/>
    </location>
</feature>
<feature type="region of interest" description="Disordered" evidence="1">
    <location>
        <begin position="371"/>
        <end position="616"/>
    </location>
</feature>
<dbReference type="Proteomes" id="UP000887540">
    <property type="component" value="Unplaced"/>
</dbReference>
<name>A0A914BXM2_9BILA</name>
<dbReference type="CDD" id="cd00037">
    <property type="entry name" value="CLECT"/>
    <property type="match status" value="1"/>
</dbReference>
<keyword evidence="3" id="KW-1185">Reference proteome</keyword>
<dbReference type="WBParaSite" id="ACRNAN_Path_1234.g4823.t1">
    <property type="protein sequence ID" value="ACRNAN_Path_1234.g4823.t1"/>
    <property type="gene ID" value="ACRNAN_Path_1234.g4823"/>
</dbReference>
<dbReference type="InterPro" id="IPR016187">
    <property type="entry name" value="CTDL_fold"/>
</dbReference>
<feature type="compositionally biased region" description="Low complexity" evidence="1">
    <location>
        <begin position="438"/>
        <end position="449"/>
    </location>
</feature>
<evidence type="ECO:0000256" key="1">
    <source>
        <dbReference type="SAM" id="MobiDB-lite"/>
    </source>
</evidence>
<evidence type="ECO:0000313" key="4">
    <source>
        <dbReference type="WBParaSite" id="ACRNAN_Path_1234.g4823.t1"/>
    </source>
</evidence>
<reference evidence="4" key="1">
    <citation type="submission" date="2022-11" db="UniProtKB">
        <authorList>
            <consortium name="WormBaseParasite"/>
        </authorList>
    </citation>
    <scope>IDENTIFICATION</scope>
</reference>
<feature type="compositionally biased region" description="Basic residues" evidence="1">
    <location>
        <begin position="458"/>
        <end position="473"/>
    </location>
</feature>
<feature type="transmembrane region" description="Helical" evidence="2">
    <location>
        <begin position="220"/>
        <end position="243"/>
    </location>
</feature>
<dbReference type="SUPFAM" id="SSF56436">
    <property type="entry name" value="C-type lectin-like"/>
    <property type="match status" value="1"/>
</dbReference>
<keyword evidence="2" id="KW-0812">Transmembrane</keyword>
<evidence type="ECO:0000313" key="3">
    <source>
        <dbReference type="Proteomes" id="UP000887540"/>
    </source>
</evidence>